<keyword evidence="2" id="KW-0269">Exonuclease</keyword>
<dbReference type="CDD" id="cd10283">
    <property type="entry name" value="MnuA_DNase1-like"/>
    <property type="match status" value="1"/>
</dbReference>
<dbReference type="PANTHER" id="PTHR11371:SF31">
    <property type="entry name" value="EXTRACELLULAR NUCLEASE"/>
    <property type="match status" value="1"/>
</dbReference>
<dbReference type="GO" id="GO:0004519">
    <property type="term" value="F:endonuclease activity"/>
    <property type="evidence" value="ECO:0007669"/>
    <property type="project" value="UniProtKB-KW"/>
</dbReference>
<protein>
    <submittedName>
        <fullName evidence="2">Endonuclease/Exonuclease/phosphatase family protein</fullName>
    </submittedName>
</protein>
<reference evidence="2 3" key="1">
    <citation type="submission" date="2016-10" db="EMBL/GenBank/DDBJ databases">
        <authorList>
            <person name="de Groot N.N."/>
        </authorList>
    </citation>
    <scope>NUCLEOTIDE SEQUENCE [LARGE SCALE GENOMIC DNA]</scope>
    <source>
        <strain evidence="2 3">CGMCC 1.11030</strain>
    </source>
</reference>
<proteinExistence type="predicted"/>
<dbReference type="STRING" id="1114924.SAMN05216258_1082"/>
<dbReference type="InterPro" id="IPR005135">
    <property type="entry name" value="Endo/exonuclease/phosphatase"/>
</dbReference>
<evidence type="ECO:0000259" key="1">
    <source>
        <dbReference type="Pfam" id="PF03372"/>
    </source>
</evidence>
<evidence type="ECO:0000313" key="3">
    <source>
        <dbReference type="Proteomes" id="UP000199377"/>
    </source>
</evidence>
<organism evidence="2 3">
    <name type="scientific">Albimonas pacifica</name>
    <dbReference type="NCBI Taxonomy" id="1114924"/>
    <lineage>
        <taxon>Bacteria</taxon>
        <taxon>Pseudomonadati</taxon>
        <taxon>Pseudomonadota</taxon>
        <taxon>Alphaproteobacteria</taxon>
        <taxon>Rhodobacterales</taxon>
        <taxon>Paracoccaceae</taxon>
        <taxon>Albimonas</taxon>
    </lineage>
</organism>
<dbReference type="OrthoDB" id="5500612at2"/>
<dbReference type="RefSeq" id="WP_092861558.1">
    <property type="nucleotide sequence ID" value="NZ_FOQH01000008.1"/>
</dbReference>
<feature type="domain" description="Endonuclease/exonuclease/phosphatase" evidence="1">
    <location>
        <begin position="43"/>
        <end position="252"/>
    </location>
</feature>
<keyword evidence="2" id="KW-0378">Hydrolase</keyword>
<dbReference type="PANTHER" id="PTHR11371">
    <property type="entry name" value="DEOXYRIBONUCLEASE"/>
    <property type="match status" value="1"/>
</dbReference>
<dbReference type="Gene3D" id="3.60.10.10">
    <property type="entry name" value="Endonuclease/exonuclease/phosphatase"/>
    <property type="match status" value="1"/>
</dbReference>
<dbReference type="GO" id="GO:0004527">
    <property type="term" value="F:exonuclease activity"/>
    <property type="evidence" value="ECO:0007669"/>
    <property type="project" value="UniProtKB-KW"/>
</dbReference>
<accession>A0A1I3JGY6</accession>
<dbReference type="InterPro" id="IPR036691">
    <property type="entry name" value="Endo/exonu/phosph_ase_sf"/>
</dbReference>
<gene>
    <name evidence="2" type="ORF">SAMN05216258_1082</name>
</gene>
<dbReference type="AlphaFoldDB" id="A0A1I3JGY6"/>
<dbReference type="Proteomes" id="UP000199377">
    <property type="component" value="Unassembled WGS sequence"/>
</dbReference>
<dbReference type="Pfam" id="PF03372">
    <property type="entry name" value="Exo_endo_phos"/>
    <property type="match status" value="1"/>
</dbReference>
<keyword evidence="3" id="KW-1185">Reference proteome</keyword>
<evidence type="ECO:0000313" key="2">
    <source>
        <dbReference type="EMBL" id="SFI59517.1"/>
    </source>
</evidence>
<keyword evidence="2" id="KW-0540">Nuclease</keyword>
<keyword evidence="2" id="KW-0255">Endonuclease</keyword>
<dbReference type="SUPFAM" id="SSF56219">
    <property type="entry name" value="DNase I-like"/>
    <property type="match status" value="1"/>
</dbReference>
<dbReference type="EMBL" id="FOQH01000008">
    <property type="protein sequence ID" value="SFI59517.1"/>
    <property type="molecule type" value="Genomic_DNA"/>
</dbReference>
<name>A0A1I3JGY6_9RHOB</name>
<sequence>MSEPLPDIRTAPPEVQAEAAGLRAALDAAIPPKREVDRNLLLATWNICQFASLSETWEEGGSPVRNWRGLHAIAEIVSRFDVVALQEIKGDLRALRTLMKTLGPGWGFLVTDVNRGDRGNDERMGFLFDLSRARLSGLAGELTVPGEGLEGSPLRAFARAPYAVSFQAGARTFILTVCHVFYGDAGAEALEERRRELDGFARWMADWAATTNRYHQDLLVLGDFNIDRMGDPLYEAFASRGLHVPPALHAVPRTIFAKPSFYDQIAWFEAGEGRAGLTLEPLAAGGFDFRPHVYADPPMPSRSLAARISDHFPLWVEFRAAG</sequence>